<evidence type="ECO:0000313" key="2">
    <source>
        <dbReference type="EMBL" id="EEE09027.1"/>
    </source>
</evidence>
<evidence type="ECO:0000313" key="3">
    <source>
        <dbReference type="Proteomes" id="UP000004535"/>
    </source>
</evidence>
<organism evidence="2 3">
    <name type="scientific">Burkholderia multivorans CGD2</name>
    <dbReference type="NCBI Taxonomy" id="513052"/>
    <lineage>
        <taxon>Bacteria</taxon>
        <taxon>Pseudomonadati</taxon>
        <taxon>Pseudomonadota</taxon>
        <taxon>Betaproteobacteria</taxon>
        <taxon>Burkholderiales</taxon>
        <taxon>Burkholderiaceae</taxon>
        <taxon>Burkholderia</taxon>
        <taxon>Burkholderia cepacia complex</taxon>
    </lineage>
</organism>
<evidence type="ECO:0000256" key="1">
    <source>
        <dbReference type="SAM" id="MobiDB-lite"/>
    </source>
</evidence>
<dbReference type="EMBL" id="ACFC01000001">
    <property type="protein sequence ID" value="EEE09027.1"/>
    <property type="molecule type" value="Genomic_DNA"/>
</dbReference>
<gene>
    <name evidence="2" type="ORF">BURMUCGD2_4399</name>
</gene>
<proteinExistence type="predicted"/>
<dbReference type="AlphaFoldDB" id="B9BH56"/>
<feature type="region of interest" description="Disordered" evidence="1">
    <location>
        <begin position="19"/>
        <end position="41"/>
    </location>
</feature>
<reference evidence="2 3" key="1">
    <citation type="journal article" date="2012" name="J. Bacteriol.">
        <title>Draft Genome Sequence Determination for Cystic Fibrosis and Chronic Granulomatous Disease Burkholderia multivorans Isolates.</title>
        <authorList>
            <person name="Varga J.J."/>
            <person name="Losada L."/>
            <person name="Zelazny A.M."/>
            <person name="Brinkac L."/>
            <person name="Harkins D."/>
            <person name="Radune D."/>
            <person name="Hostetler J."/>
            <person name="Sampaio E.P."/>
            <person name="Ronning C.M."/>
            <person name="Nierman W.C."/>
            <person name="Greenberg D.E."/>
            <person name="Holland S.M."/>
            <person name="Goldberg J.B."/>
        </authorList>
    </citation>
    <scope>NUCLEOTIDE SEQUENCE [LARGE SCALE GENOMIC DNA]</scope>
    <source>
        <strain evidence="2 3">CGD2</strain>
    </source>
</reference>
<dbReference type="Proteomes" id="UP000004535">
    <property type="component" value="Unassembled WGS sequence"/>
</dbReference>
<sequence length="41" mass="4299">MAIGSVCSVRLKYGVVPAPRSATPPSSRRRTGHAAYRAAVT</sequence>
<accession>B9BH56</accession>
<comment type="caution">
    <text evidence="2">The sequence shown here is derived from an EMBL/GenBank/DDBJ whole genome shotgun (WGS) entry which is preliminary data.</text>
</comment>
<name>B9BH56_9BURK</name>
<protein>
    <submittedName>
        <fullName evidence="2">Uncharacterized protein</fullName>
    </submittedName>
</protein>